<dbReference type="InterPro" id="IPR050508">
    <property type="entry name" value="Methyltransf_Superfamily"/>
</dbReference>
<comment type="caution">
    <text evidence="2">The sequence shown here is derived from an EMBL/GenBank/DDBJ whole genome shotgun (WGS) entry which is preliminary data.</text>
</comment>
<gene>
    <name evidence="2" type="ORF">G0P99_12005</name>
</gene>
<sequence length="295" mass="32297">MTARADTAGPDTNSAATTRELVYRFHQTLDGSFPEAPSTLGPNSYILLCSIARQPTNAGQPPVILDLGCGSGRLLQMLVELGLPQENLHGVDFVPEQIARARQRLGSAAIKLACAQSQDLPFGSGSIDRIVIHMGLATMLPLERTLSEINRVLTPGGKLAVIVDGQARPDTIDQMYAKIIYQAVSEEQPDLILHATGDKRACDPVALCDLADRHTDLVLEGEVKPFELLLRMACWEYLSFLEGEYLWELLSNSGRDRVRTAVLKLFEAHKNEPATIPLAMQLMVFEKRANPPAAE</sequence>
<dbReference type="PANTHER" id="PTHR42912:SF80">
    <property type="entry name" value="METHYLTRANSFERASE DOMAIN-CONTAINING PROTEIN"/>
    <property type="match status" value="1"/>
</dbReference>
<dbReference type="GO" id="GO:0032259">
    <property type="term" value="P:methylation"/>
    <property type="evidence" value="ECO:0007669"/>
    <property type="project" value="UniProtKB-KW"/>
</dbReference>
<accession>A0A6B2NTD2</accession>
<feature type="domain" description="Methyltransferase type 11" evidence="1">
    <location>
        <begin position="65"/>
        <end position="160"/>
    </location>
</feature>
<dbReference type="PANTHER" id="PTHR42912">
    <property type="entry name" value="METHYLTRANSFERASE"/>
    <property type="match status" value="1"/>
</dbReference>
<keyword evidence="2" id="KW-0808">Transferase</keyword>
<dbReference type="Pfam" id="PF08241">
    <property type="entry name" value="Methyltransf_11"/>
    <property type="match status" value="1"/>
</dbReference>
<dbReference type="Gene3D" id="3.40.50.150">
    <property type="entry name" value="Vaccinia Virus protein VP39"/>
    <property type="match status" value="1"/>
</dbReference>
<proteinExistence type="predicted"/>
<dbReference type="SUPFAM" id="SSF53335">
    <property type="entry name" value="S-adenosyl-L-methionine-dependent methyltransferases"/>
    <property type="match status" value="1"/>
</dbReference>
<dbReference type="InterPro" id="IPR029063">
    <property type="entry name" value="SAM-dependent_MTases_sf"/>
</dbReference>
<dbReference type="EMBL" id="JAAGOX010000018">
    <property type="protein sequence ID" value="NDW45684.1"/>
    <property type="molecule type" value="Genomic_DNA"/>
</dbReference>
<dbReference type="GO" id="GO:0008757">
    <property type="term" value="F:S-adenosylmethionine-dependent methyltransferase activity"/>
    <property type="evidence" value="ECO:0007669"/>
    <property type="project" value="InterPro"/>
</dbReference>
<dbReference type="InterPro" id="IPR013216">
    <property type="entry name" value="Methyltransf_11"/>
</dbReference>
<evidence type="ECO:0000259" key="1">
    <source>
        <dbReference type="Pfam" id="PF08241"/>
    </source>
</evidence>
<dbReference type="AlphaFoldDB" id="A0A6B2NTD2"/>
<name>A0A6B2NTD2_9RHOB</name>
<evidence type="ECO:0000313" key="2">
    <source>
        <dbReference type="EMBL" id="NDW45684.1"/>
    </source>
</evidence>
<organism evidence="2">
    <name type="scientific">Ruegeria sp. PrR005</name>
    <dbReference type="NCBI Taxonomy" id="2706882"/>
    <lineage>
        <taxon>Bacteria</taxon>
        <taxon>Pseudomonadati</taxon>
        <taxon>Pseudomonadota</taxon>
        <taxon>Alphaproteobacteria</taxon>
        <taxon>Rhodobacterales</taxon>
        <taxon>Roseobacteraceae</taxon>
        <taxon>Ruegeria</taxon>
    </lineage>
</organism>
<protein>
    <submittedName>
        <fullName evidence="2">Class I SAM-dependent methyltransferase</fullName>
    </submittedName>
</protein>
<reference evidence="2" key="1">
    <citation type="submission" date="2020-02" db="EMBL/GenBank/DDBJ databases">
        <title>Delineation of the pyrene-degrading pathway in Roseobacter clade bacteria by genomic analysis.</title>
        <authorList>
            <person name="Zhou H."/>
            <person name="Wang H."/>
        </authorList>
    </citation>
    <scope>NUCLEOTIDE SEQUENCE</scope>
    <source>
        <strain evidence="2">PrR005</strain>
    </source>
</reference>
<keyword evidence="2" id="KW-0489">Methyltransferase</keyword>
<dbReference type="RefSeq" id="WP_164130074.1">
    <property type="nucleotide sequence ID" value="NZ_JAAGOX010000018.1"/>
</dbReference>
<dbReference type="CDD" id="cd02440">
    <property type="entry name" value="AdoMet_MTases"/>
    <property type="match status" value="1"/>
</dbReference>